<evidence type="ECO:0000256" key="3">
    <source>
        <dbReference type="ARBA" id="ARBA00048267"/>
    </source>
</evidence>
<dbReference type="SUPFAM" id="SSF52738">
    <property type="entry name" value="Methylesterase CheB, C-terminal domain"/>
    <property type="match status" value="1"/>
</dbReference>
<feature type="active site" evidence="4">
    <location>
        <position position="12"/>
    </location>
</feature>
<feature type="active site" evidence="4">
    <location>
        <position position="130"/>
    </location>
</feature>
<dbReference type="PIRSF" id="PIRSF036461">
    <property type="entry name" value="Chmtx_methlestr"/>
    <property type="match status" value="1"/>
</dbReference>
<feature type="domain" description="CheB-type methylesterase" evidence="5">
    <location>
        <begin position="1"/>
        <end position="188"/>
    </location>
</feature>
<evidence type="ECO:0000313" key="7">
    <source>
        <dbReference type="Proteomes" id="UP001390669"/>
    </source>
</evidence>
<proteinExistence type="predicted"/>
<dbReference type="EC" id="3.1.1.61" evidence="2"/>
<keyword evidence="7" id="KW-1185">Reference proteome</keyword>
<evidence type="ECO:0000313" key="6">
    <source>
        <dbReference type="EMBL" id="MEM5446323.1"/>
    </source>
</evidence>
<dbReference type="EMBL" id="JAYMRW010000001">
    <property type="protein sequence ID" value="MEM5446323.1"/>
    <property type="molecule type" value="Genomic_DNA"/>
</dbReference>
<evidence type="ECO:0000256" key="1">
    <source>
        <dbReference type="ARBA" id="ARBA00022801"/>
    </source>
</evidence>
<feature type="active site" evidence="4">
    <location>
        <position position="39"/>
    </location>
</feature>
<dbReference type="PANTHER" id="PTHR42872:SF6">
    <property type="entry name" value="PROTEIN-GLUTAMATE METHYLESTERASE_PROTEIN-GLUTAMINE GLUTAMINASE"/>
    <property type="match status" value="1"/>
</dbReference>
<dbReference type="InterPro" id="IPR011247">
    <property type="entry name" value="Chemotax_prot-Glu_Me-esterase"/>
</dbReference>
<keyword evidence="1 4" id="KW-0378">Hydrolase</keyword>
<sequence>MEQRDIVVIGGSRGAFGVLRMIAAGLPADLPAAICIVLHVGRHDSVLPQLMSNWGPLPASHPADGEALENGRIYIAPPDRHMRVSQGRLRLDSGAAENFARPAADPLFRSAALDYGARVVAAVLTGDLDDGAAGLATVRAHGGYCIVQDPDDCEAHSMPRSALAAAGADAIADAAHLAARIVAAVRGAPVKEPLPMSTNDLSLEARLDQLDVLQPEDLDRIGERSPLACPECGGMLWRVLDDRVLRYRCHTGHAYNALSLEDGHEKAEENAIWTAIRTINERIVFARERQKWAERVGDKQQIEIEQARINEGMTLLDALRHAFPATRTDRRP</sequence>
<dbReference type="PANTHER" id="PTHR42872">
    <property type="entry name" value="PROTEIN-GLUTAMATE METHYLESTERASE/PROTEIN-GLUTAMINE GLUTAMINASE"/>
    <property type="match status" value="1"/>
</dbReference>
<dbReference type="RefSeq" id="WP_368602780.1">
    <property type="nucleotide sequence ID" value="NZ_JAYMRW010000001.1"/>
</dbReference>
<protein>
    <recommendedName>
        <fullName evidence="2">protein-glutamate methylesterase</fullName>
        <ecNumber evidence="2">3.1.1.61</ecNumber>
    </recommendedName>
</protein>
<comment type="caution">
    <text evidence="6">The sequence shown here is derived from an EMBL/GenBank/DDBJ whole genome shotgun (WGS) entry which is preliminary data.</text>
</comment>
<name>A0ABU9S4L8_9BURK</name>
<dbReference type="Gene3D" id="3.40.50.180">
    <property type="entry name" value="Methylesterase CheB, C-terminal domain"/>
    <property type="match status" value="1"/>
</dbReference>
<evidence type="ECO:0000259" key="5">
    <source>
        <dbReference type="PROSITE" id="PS50122"/>
    </source>
</evidence>
<dbReference type="Proteomes" id="UP001390669">
    <property type="component" value="Unassembled WGS sequence"/>
</dbReference>
<accession>A0ABU9S4L8</accession>
<dbReference type="InterPro" id="IPR000673">
    <property type="entry name" value="Sig_transdc_resp-reg_Me-estase"/>
</dbReference>
<dbReference type="InterPro" id="IPR035909">
    <property type="entry name" value="CheB_C"/>
</dbReference>
<keyword evidence="4" id="KW-0145">Chemotaxis</keyword>
<reference evidence="6 7" key="1">
    <citation type="submission" date="2024-01" db="EMBL/GenBank/DDBJ databases">
        <title>The diversity of rhizobia nodulating Mimosa spp. in eleven states of Brazil covering several biomes is determined by host plant, location, and edaphic factors.</title>
        <authorList>
            <person name="Rouws L."/>
            <person name="Barauna A."/>
            <person name="Beukes C."/>
            <person name="De Faria S.M."/>
            <person name="Gross E."/>
            <person name="Dos Reis Junior F.B."/>
            <person name="Simon M."/>
            <person name="Maluk M."/>
            <person name="Odee D.W."/>
            <person name="Kenicer G."/>
            <person name="Young J.P.W."/>
            <person name="Reis V.M."/>
            <person name="Zilli J."/>
            <person name="James E.K."/>
        </authorList>
    </citation>
    <scope>NUCLEOTIDE SEQUENCE [LARGE SCALE GENOMIC DNA]</scope>
    <source>
        <strain evidence="6 7">JPY164</strain>
    </source>
</reference>
<evidence type="ECO:0000256" key="4">
    <source>
        <dbReference type="PROSITE-ProRule" id="PRU00050"/>
    </source>
</evidence>
<comment type="catalytic activity">
    <reaction evidence="3">
        <text>[protein]-L-glutamate 5-O-methyl ester + H2O = L-glutamyl-[protein] + methanol + H(+)</text>
        <dbReference type="Rhea" id="RHEA:23236"/>
        <dbReference type="Rhea" id="RHEA-COMP:10208"/>
        <dbReference type="Rhea" id="RHEA-COMP:10311"/>
        <dbReference type="ChEBI" id="CHEBI:15377"/>
        <dbReference type="ChEBI" id="CHEBI:15378"/>
        <dbReference type="ChEBI" id="CHEBI:17790"/>
        <dbReference type="ChEBI" id="CHEBI:29973"/>
        <dbReference type="ChEBI" id="CHEBI:82795"/>
        <dbReference type="EC" id="3.1.1.61"/>
    </reaction>
</comment>
<organism evidence="6 7">
    <name type="scientific">Paraburkholderia guartelaensis</name>
    <dbReference type="NCBI Taxonomy" id="2546446"/>
    <lineage>
        <taxon>Bacteria</taxon>
        <taxon>Pseudomonadati</taxon>
        <taxon>Pseudomonadota</taxon>
        <taxon>Betaproteobacteria</taxon>
        <taxon>Burkholderiales</taxon>
        <taxon>Burkholderiaceae</taxon>
        <taxon>Paraburkholderia</taxon>
    </lineage>
</organism>
<gene>
    <name evidence="6" type="ORF">VSR33_02320</name>
</gene>
<dbReference type="Pfam" id="PF01339">
    <property type="entry name" value="CheB_methylest"/>
    <property type="match status" value="1"/>
</dbReference>
<dbReference type="CDD" id="cd16433">
    <property type="entry name" value="CheB"/>
    <property type="match status" value="1"/>
</dbReference>
<evidence type="ECO:0000256" key="2">
    <source>
        <dbReference type="ARBA" id="ARBA00039140"/>
    </source>
</evidence>
<dbReference type="PROSITE" id="PS50122">
    <property type="entry name" value="CHEB"/>
    <property type="match status" value="1"/>
</dbReference>